<dbReference type="Proteomes" id="UP001226750">
    <property type="component" value="Chromosome"/>
</dbReference>
<sequence length="117" mass="13237">MSIKERLRMVIEAQGMSIKAFAESVDTPLRTLHNYLSGEREPSSEFLSKIAEKFNINLNWLLLNKGEIYMNDGKDMSLSSEETTLLNQYRSVSESGKRILTNTSQAIFDELANSADN</sequence>
<proteinExistence type="predicted"/>
<feature type="domain" description="HTH cro/C1-type" evidence="4">
    <location>
        <begin position="7"/>
        <end position="61"/>
    </location>
</feature>
<dbReference type="RefSeq" id="WP_285092617.1">
    <property type="nucleotide sequence ID" value="NZ_CP126975.1"/>
</dbReference>
<evidence type="ECO:0000313" key="6">
    <source>
        <dbReference type="Proteomes" id="UP001226750"/>
    </source>
</evidence>
<keyword evidence="2" id="KW-0238">DNA-binding</keyword>
<dbReference type="PANTHER" id="PTHR40661:SF3">
    <property type="entry name" value="FELS-1 PROPHAGE TRANSCRIPTIONAL REGULATOR"/>
    <property type="match status" value="1"/>
</dbReference>
<dbReference type="Gene3D" id="1.10.260.40">
    <property type="entry name" value="lambda repressor-like DNA-binding domains"/>
    <property type="match status" value="1"/>
</dbReference>
<dbReference type="AlphaFoldDB" id="A0AAX3XFZ4"/>
<keyword evidence="6" id="KW-1185">Reference proteome</keyword>
<dbReference type="EMBL" id="CP126975">
    <property type="protein sequence ID" value="WIM80707.1"/>
    <property type="molecule type" value="Genomic_DNA"/>
</dbReference>
<protein>
    <submittedName>
        <fullName evidence="5">Helix-turn-helix transcriptional regulator</fullName>
    </submittedName>
</protein>
<evidence type="ECO:0000256" key="1">
    <source>
        <dbReference type="ARBA" id="ARBA00023015"/>
    </source>
</evidence>
<dbReference type="GO" id="GO:0003677">
    <property type="term" value="F:DNA binding"/>
    <property type="evidence" value="ECO:0007669"/>
    <property type="project" value="UniProtKB-KW"/>
</dbReference>
<dbReference type="Pfam" id="PF12844">
    <property type="entry name" value="HTH_19"/>
    <property type="match status" value="1"/>
</dbReference>
<evidence type="ECO:0000256" key="2">
    <source>
        <dbReference type="ARBA" id="ARBA00023125"/>
    </source>
</evidence>
<name>A0AAX3XFZ4_9PAST</name>
<reference evidence="5 6" key="1">
    <citation type="submission" date="2023-06" db="EMBL/GenBank/DDBJ databases">
        <title>Complete Genome Sequence of Gallibacterium anatis Strain BJF12, Isolated from a chicken with diarrhea.</title>
        <authorList>
            <person name="Guo F."/>
            <person name="Bu W."/>
            <person name="Xu F."/>
            <person name="Wen T."/>
        </authorList>
    </citation>
    <scope>NUCLEOTIDE SEQUENCE [LARGE SCALE GENOMIC DNA]</scope>
    <source>
        <strain evidence="5 6">BJF12</strain>
    </source>
</reference>
<dbReference type="PANTHER" id="PTHR40661">
    <property type="match status" value="1"/>
</dbReference>
<dbReference type="SUPFAM" id="SSF47413">
    <property type="entry name" value="lambda repressor-like DNA-binding domains"/>
    <property type="match status" value="1"/>
</dbReference>
<dbReference type="CDD" id="cd00093">
    <property type="entry name" value="HTH_XRE"/>
    <property type="match status" value="1"/>
</dbReference>
<gene>
    <name evidence="5" type="ORF">QP018_05625</name>
</gene>
<evidence type="ECO:0000313" key="5">
    <source>
        <dbReference type="EMBL" id="WIM80707.1"/>
    </source>
</evidence>
<organism evidence="5 6">
    <name type="scientific">Gallibacterium anatis</name>
    <dbReference type="NCBI Taxonomy" id="750"/>
    <lineage>
        <taxon>Bacteria</taxon>
        <taxon>Pseudomonadati</taxon>
        <taxon>Pseudomonadota</taxon>
        <taxon>Gammaproteobacteria</taxon>
        <taxon>Pasteurellales</taxon>
        <taxon>Pasteurellaceae</taxon>
        <taxon>Gallibacterium</taxon>
    </lineage>
</organism>
<keyword evidence="1" id="KW-0805">Transcription regulation</keyword>
<dbReference type="SMART" id="SM00530">
    <property type="entry name" value="HTH_XRE"/>
    <property type="match status" value="1"/>
</dbReference>
<evidence type="ECO:0000259" key="4">
    <source>
        <dbReference type="PROSITE" id="PS50943"/>
    </source>
</evidence>
<dbReference type="InterPro" id="IPR001387">
    <property type="entry name" value="Cro/C1-type_HTH"/>
</dbReference>
<evidence type="ECO:0000256" key="3">
    <source>
        <dbReference type="ARBA" id="ARBA00023163"/>
    </source>
</evidence>
<accession>A0AAX3XFZ4</accession>
<dbReference type="PROSITE" id="PS50943">
    <property type="entry name" value="HTH_CROC1"/>
    <property type="match status" value="1"/>
</dbReference>
<dbReference type="InterPro" id="IPR010982">
    <property type="entry name" value="Lambda_DNA-bd_dom_sf"/>
</dbReference>
<keyword evidence="3" id="KW-0804">Transcription</keyword>